<feature type="compositionally biased region" description="Basic and acidic residues" evidence="1">
    <location>
        <begin position="163"/>
        <end position="181"/>
    </location>
</feature>
<keyword evidence="2" id="KW-1185">Reference proteome</keyword>
<sequence>MLTGESPSKTPTQAPADTELNKETAMAIESLIKDITEESFAIKMDVPTESNIIQIKSDQEDVSQTDTTAPTTMAKATSSLTLLSKNLSYNWGKGEEFRAKAVLTKTILMRNILGIDDDDSKMVPLQIIPARHKIAMSHKRETSTPDYLEAHSEDPNYVPPPKKPGDWLEETKSKEQKETEP</sequence>
<proteinExistence type="predicted"/>
<evidence type="ECO:0000256" key="1">
    <source>
        <dbReference type="SAM" id="MobiDB-lite"/>
    </source>
</evidence>
<dbReference type="Proteomes" id="UP000887565">
    <property type="component" value="Unplaced"/>
</dbReference>
<evidence type="ECO:0000313" key="3">
    <source>
        <dbReference type="WBParaSite" id="nRc.2.0.1.t19872-RA"/>
    </source>
</evidence>
<dbReference type="AlphaFoldDB" id="A0A915J2E7"/>
<accession>A0A915J2E7</accession>
<evidence type="ECO:0000313" key="2">
    <source>
        <dbReference type="Proteomes" id="UP000887565"/>
    </source>
</evidence>
<feature type="compositionally biased region" description="Polar residues" evidence="1">
    <location>
        <begin position="1"/>
        <end position="15"/>
    </location>
</feature>
<dbReference type="WBParaSite" id="nRc.2.0.1.t19872-RA">
    <property type="protein sequence ID" value="nRc.2.0.1.t19872-RA"/>
    <property type="gene ID" value="nRc.2.0.1.g19872"/>
</dbReference>
<feature type="compositionally biased region" description="Basic and acidic residues" evidence="1">
    <location>
        <begin position="138"/>
        <end position="154"/>
    </location>
</feature>
<feature type="region of interest" description="Disordered" evidence="1">
    <location>
        <begin position="135"/>
        <end position="181"/>
    </location>
</feature>
<organism evidence="2 3">
    <name type="scientific">Romanomermis culicivorax</name>
    <name type="common">Nematode worm</name>
    <dbReference type="NCBI Taxonomy" id="13658"/>
    <lineage>
        <taxon>Eukaryota</taxon>
        <taxon>Metazoa</taxon>
        <taxon>Ecdysozoa</taxon>
        <taxon>Nematoda</taxon>
        <taxon>Enoplea</taxon>
        <taxon>Dorylaimia</taxon>
        <taxon>Mermithida</taxon>
        <taxon>Mermithoidea</taxon>
        <taxon>Mermithidae</taxon>
        <taxon>Romanomermis</taxon>
    </lineage>
</organism>
<name>A0A915J2E7_ROMCU</name>
<reference evidence="3" key="1">
    <citation type="submission" date="2022-11" db="UniProtKB">
        <authorList>
            <consortium name="WormBaseParasite"/>
        </authorList>
    </citation>
    <scope>IDENTIFICATION</scope>
</reference>
<protein>
    <submittedName>
        <fullName evidence="3">Uncharacterized protein</fullName>
    </submittedName>
</protein>
<feature type="region of interest" description="Disordered" evidence="1">
    <location>
        <begin position="1"/>
        <end position="21"/>
    </location>
</feature>